<keyword evidence="1" id="KW-0808">Transferase</keyword>
<dbReference type="EMBL" id="CP113520">
    <property type="protein sequence ID" value="WAJ26784.1"/>
    <property type="molecule type" value="Genomic_DNA"/>
</dbReference>
<evidence type="ECO:0000313" key="2">
    <source>
        <dbReference type="Proteomes" id="UP001163223"/>
    </source>
</evidence>
<name>A0ACD4NIV1_9HYPH</name>
<sequence>MDTGMMVTEQVVRVRAPARLHLGFLDPGGRGARRFGGIGLALDAPATSLTLRRAPAFSAEGAERARLARLLPEAAAALGLPGAFAVHASEAIPAHAGLGSGTQLALALAAGLRTLAGLPLDVGGDAVRLGRGARSGVGAAFFTGGGVVVDGGRNEGRDRPAPVVAQLPFPEAWRVLLILQPSAAGFHGADELAAFAALPPFPREATAENCRLVLMQALPALAERDVAGFGDAVETIQTAVGTHFAPAQGGVFASPAVARLAARLKSLGARGVGQSSWGPTGFAFAGSEAEAARIVEAAGGQARDEGLVLAVARGRNEGATIEAPPAGARLARAV</sequence>
<organism evidence="1 2">
    <name type="scientific">Antarcticirhabdus aurantiaca</name>
    <dbReference type="NCBI Taxonomy" id="2606717"/>
    <lineage>
        <taxon>Bacteria</taxon>
        <taxon>Pseudomonadati</taxon>
        <taxon>Pseudomonadota</taxon>
        <taxon>Alphaproteobacteria</taxon>
        <taxon>Hyphomicrobiales</taxon>
        <taxon>Aurantimonadaceae</taxon>
        <taxon>Antarcticirhabdus</taxon>
    </lineage>
</organism>
<dbReference type="Proteomes" id="UP001163223">
    <property type="component" value="Chromosome"/>
</dbReference>
<keyword evidence="1" id="KW-0418">Kinase</keyword>
<keyword evidence="2" id="KW-1185">Reference proteome</keyword>
<gene>
    <name evidence="1" type="ORF">OXU80_18185</name>
</gene>
<evidence type="ECO:0000313" key="1">
    <source>
        <dbReference type="EMBL" id="WAJ26784.1"/>
    </source>
</evidence>
<reference evidence="1" key="1">
    <citation type="submission" date="2022-11" db="EMBL/GenBank/DDBJ databases">
        <title>beta-Carotene-producing bacterium, Jeongeuplla avenae sp. nov., alleviates the salt stress of Arabidopsis seedlings.</title>
        <authorList>
            <person name="Jiang L."/>
            <person name="Lee J."/>
        </authorList>
    </citation>
    <scope>NUCLEOTIDE SEQUENCE</scope>
    <source>
        <strain evidence="1">DY_R2A_6</strain>
    </source>
</reference>
<proteinExistence type="predicted"/>
<protein>
    <submittedName>
        <fullName evidence="1">GHMP kinase</fullName>
    </submittedName>
</protein>
<accession>A0ACD4NIV1</accession>